<feature type="region of interest" description="Disordered" evidence="1">
    <location>
        <begin position="20"/>
        <end position="47"/>
    </location>
</feature>
<dbReference type="Proteomes" id="UP001497516">
    <property type="component" value="Chromosome 9"/>
</dbReference>
<sequence length="118" mass="13771">MKFKEEKKRLDNLWNELKEGKITKGPRSKRVEQREKQNEEEEQEGREWAANLGIDVGQKAESREIITKELVNELQVIIIIFKESNSQEGEEERNYPHGNNEDNDTNGEEGHYNVSKSA</sequence>
<reference evidence="2 3" key="1">
    <citation type="submission" date="2024-04" db="EMBL/GenBank/DDBJ databases">
        <authorList>
            <person name="Fracassetti M."/>
        </authorList>
    </citation>
    <scope>NUCLEOTIDE SEQUENCE [LARGE SCALE GENOMIC DNA]</scope>
</reference>
<feature type="region of interest" description="Disordered" evidence="1">
    <location>
        <begin position="82"/>
        <end position="118"/>
    </location>
</feature>
<keyword evidence="3" id="KW-1185">Reference proteome</keyword>
<evidence type="ECO:0000313" key="3">
    <source>
        <dbReference type="Proteomes" id="UP001497516"/>
    </source>
</evidence>
<accession>A0AAV2GMH0</accession>
<dbReference type="AlphaFoldDB" id="A0AAV2GMH0"/>
<dbReference type="EMBL" id="OZ034822">
    <property type="protein sequence ID" value="CAL1411869.1"/>
    <property type="molecule type" value="Genomic_DNA"/>
</dbReference>
<proteinExistence type="predicted"/>
<evidence type="ECO:0000313" key="2">
    <source>
        <dbReference type="EMBL" id="CAL1411869.1"/>
    </source>
</evidence>
<gene>
    <name evidence="2" type="ORF">LTRI10_LOCUS51201</name>
</gene>
<evidence type="ECO:0000256" key="1">
    <source>
        <dbReference type="SAM" id="MobiDB-lite"/>
    </source>
</evidence>
<name>A0AAV2GMH0_9ROSI</name>
<protein>
    <submittedName>
        <fullName evidence="2">Uncharacterized protein</fullName>
    </submittedName>
</protein>
<organism evidence="2 3">
    <name type="scientific">Linum trigynum</name>
    <dbReference type="NCBI Taxonomy" id="586398"/>
    <lineage>
        <taxon>Eukaryota</taxon>
        <taxon>Viridiplantae</taxon>
        <taxon>Streptophyta</taxon>
        <taxon>Embryophyta</taxon>
        <taxon>Tracheophyta</taxon>
        <taxon>Spermatophyta</taxon>
        <taxon>Magnoliopsida</taxon>
        <taxon>eudicotyledons</taxon>
        <taxon>Gunneridae</taxon>
        <taxon>Pentapetalae</taxon>
        <taxon>rosids</taxon>
        <taxon>fabids</taxon>
        <taxon>Malpighiales</taxon>
        <taxon>Linaceae</taxon>
        <taxon>Linum</taxon>
    </lineage>
</organism>